<dbReference type="Gene3D" id="3.40.710.10">
    <property type="entry name" value="DD-peptidase/beta-lactamase superfamily"/>
    <property type="match status" value="1"/>
</dbReference>
<sequence length="594" mass="68169">METKSIGSNLIYQRKLKGYSQEELSEKTQVTIRTIQRIEKGDVSPHLQTVKLLADALEIEIDDLLILDNPKEENIQKKWLLLLHGTPLLGLLLPLGNILFPLFLWIHKREDNDLYNYHGIKVVNFQISITILYVISFITLLTIEGYGFIFFMAVLPLGIGISLFNIFKAINSQTCYYPMAFPFIKRQKERKNSNALFFLFGILMLSNPVLAQSTAIERLDGSQITQDSLTSKIEQLVNDANVHGIAVTVFEDKKISYKNTFGYKNYPEKQKLTGNTNMYGASLSKAVFGVLVMKLVENGVLDLDTPLESYLPKKIYEYQPLTRWHDNFSELKDDPLYPKITARMCLNHTSGFPNWRWYEADKLLKVKFEPGTKYMYSGEGMVYLQVVIEKLTGKNLEQWAHELIFEPLHMNNSSYKWQDDYAKDFALGHNTKGKLYPKDTDNEPRSASTLETTPNDYGLFMAAVLQGKILSESSYNELFKPQFRIRSLTQFPPGSEVVSTANDKIELSYGLGWGIFQTPYGKAAFKEGHGDGFQHYTILFPEAEKGIMIMSNSDNGESIFKELLEVSLMDIYSPWEWENYIPYNHSTDLNRDEQ</sequence>
<evidence type="ECO:0000313" key="8">
    <source>
        <dbReference type="Proteomes" id="UP001549773"/>
    </source>
</evidence>
<keyword evidence="2 5" id="KW-0812">Transmembrane</keyword>
<accession>A0ABV2TRG1</accession>
<dbReference type="Pfam" id="PF01381">
    <property type="entry name" value="HTH_3"/>
    <property type="match status" value="1"/>
</dbReference>
<comment type="subcellular location">
    <subcellularLocation>
        <location evidence="1">Membrane</location>
        <topology evidence="1">Multi-pass membrane protein</topology>
    </subcellularLocation>
</comment>
<dbReference type="InterPro" id="IPR001387">
    <property type="entry name" value="Cro/C1-type_HTH"/>
</dbReference>
<keyword evidence="3 5" id="KW-1133">Transmembrane helix</keyword>
<dbReference type="PROSITE" id="PS50943">
    <property type="entry name" value="HTH_CROC1"/>
    <property type="match status" value="1"/>
</dbReference>
<name>A0ABV2TRG1_9FLAO</name>
<dbReference type="InterPro" id="IPR001466">
    <property type="entry name" value="Beta-lactam-related"/>
</dbReference>
<dbReference type="PANTHER" id="PTHR43283:SF18">
    <property type="match status" value="1"/>
</dbReference>
<keyword evidence="4 5" id="KW-0472">Membrane</keyword>
<dbReference type="InterPro" id="IPR050789">
    <property type="entry name" value="Diverse_Enzym_Activities"/>
</dbReference>
<evidence type="ECO:0000256" key="3">
    <source>
        <dbReference type="ARBA" id="ARBA00022989"/>
    </source>
</evidence>
<evidence type="ECO:0000256" key="1">
    <source>
        <dbReference type="ARBA" id="ARBA00004141"/>
    </source>
</evidence>
<dbReference type="InterPro" id="IPR019109">
    <property type="entry name" value="MamF_MmsF"/>
</dbReference>
<dbReference type="Pfam" id="PF09685">
    <property type="entry name" value="MamF_MmsF"/>
    <property type="match status" value="1"/>
</dbReference>
<gene>
    <name evidence="7" type="ORF">ABXZ32_00485</name>
</gene>
<dbReference type="InterPro" id="IPR012338">
    <property type="entry name" value="Beta-lactam/transpept-like"/>
</dbReference>
<proteinExistence type="predicted"/>
<reference evidence="7 8" key="1">
    <citation type="submission" date="2024-07" db="EMBL/GenBank/DDBJ databases">
        <title>The genome sequence of type strain Sediminicola luteus GDMCC 1.2596T.</title>
        <authorList>
            <person name="Liu Y."/>
        </authorList>
    </citation>
    <scope>NUCLEOTIDE SEQUENCE [LARGE SCALE GENOMIC DNA]</scope>
    <source>
        <strain evidence="7 8">GDMCC 1.2596</strain>
    </source>
</reference>
<dbReference type="GO" id="GO:0016787">
    <property type="term" value="F:hydrolase activity"/>
    <property type="evidence" value="ECO:0007669"/>
    <property type="project" value="UniProtKB-KW"/>
</dbReference>
<feature type="transmembrane region" description="Helical" evidence="5">
    <location>
        <begin position="119"/>
        <end position="140"/>
    </location>
</feature>
<protein>
    <submittedName>
        <fullName evidence="7">Serine hydrolase</fullName>
    </submittedName>
</protein>
<organism evidence="7 8">
    <name type="scientific">Sediminicola luteus</name>
    <dbReference type="NCBI Taxonomy" id="319238"/>
    <lineage>
        <taxon>Bacteria</taxon>
        <taxon>Pseudomonadati</taxon>
        <taxon>Bacteroidota</taxon>
        <taxon>Flavobacteriia</taxon>
        <taxon>Flavobacteriales</taxon>
        <taxon>Flavobacteriaceae</taxon>
        <taxon>Sediminicola</taxon>
    </lineage>
</organism>
<keyword evidence="8" id="KW-1185">Reference proteome</keyword>
<dbReference type="InterPro" id="IPR010982">
    <property type="entry name" value="Lambda_DNA-bd_dom_sf"/>
</dbReference>
<dbReference type="RefSeq" id="WP_354616732.1">
    <property type="nucleotide sequence ID" value="NZ_JBEWYP010000001.1"/>
</dbReference>
<dbReference type="SMART" id="SM00530">
    <property type="entry name" value="HTH_XRE"/>
    <property type="match status" value="1"/>
</dbReference>
<evidence type="ECO:0000313" key="7">
    <source>
        <dbReference type="EMBL" id="MET7027848.1"/>
    </source>
</evidence>
<feature type="transmembrane region" description="Helical" evidence="5">
    <location>
        <begin position="146"/>
        <end position="167"/>
    </location>
</feature>
<dbReference type="PANTHER" id="PTHR43283">
    <property type="entry name" value="BETA-LACTAMASE-RELATED"/>
    <property type="match status" value="1"/>
</dbReference>
<dbReference type="CDD" id="cd00093">
    <property type="entry name" value="HTH_XRE"/>
    <property type="match status" value="1"/>
</dbReference>
<evidence type="ECO:0000256" key="2">
    <source>
        <dbReference type="ARBA" id="ARBA00022692"/>
    </source>
</evidence>
<dbReference type="SUPFAM" id="SSF47413">
    <property type="entry name" value="lambda repressor-like DNA-binding domains"/>
    <property type="match status" value="1"/>
</dbReference>
<evidence type="ECO:0000256" key="4">
    <source>
        <dbReference type="ARBA" id="ARBA00023136"/>
    </source>
</evidence>
<feature type="domain" description="HTH cro/C1-type" evidence="6">
    <location>
        <begin position="10"/>
        <end position="64"/>
    </location>
</feature>
<keyword evidence="7" id="KW-0378">Hydrolase</keyword>
<dbReference type="Proteomes" id="UP001549773">
    <property type="component" value="Unassembled WGS sequence"/>
</dbReference>
<dbReference type="Gene3D" id="1.10.260.40">
    <property type="entry name" value="lambda repressor-like DNA-binding domains"/>
    <property type="match status" value="1"/>
</dbReference>
<evidence type="ECO:0000259" key="6">
    <source>
        <dbReference type="PROSITE" id="PS50943"/>
    </source>
</evidence>
<dbReference type="EMBL" id="JBEWYP010000001">
    <property type="protein sequence ID" value="MET7027848.1"/>
    <property type="molecule type" value="Genomic_DNA"/>
</dbReference>
<dbReference type="Pfam" id="PF00144">
    <property type="entry name" value="Beta-lactamase"/>
    <property type="match status" value="1"/>
</dbReference>
<feature type="transmembrane region" description="Helical" evidence="5">
    <location>
        <begin position="88"/>
        <end position="107"/>
    </location>
</feature>
<dbReference type="SUPFAM" id="SSF56601">
    <property type="entry name" value="beta-lactamase/transpeptidase-like"/>
    <property type="match status" value="1"/>
</dbReference>
<evidence type="ECO:0000256" key="5">
    <source>
        <dbReference type="SAM" id="Phobius"/>
    </source>
</evidence>
<comment type="caution">
    <text evidence="7">The sequence shown here is derived from an EMBL/GenBank/DDBJ whole genome shotgun (WGS) entry which is preliminary data.</text>
</comment>
<feature type="transmembrane region" description="Helical" evidence="5">
    <location>
        <begin position="195"/>
        <end position="216"/>
    </location>
</feature>